<evidence type="ECO:0000313" key="4">
    <source>
        <dbReference type="Proteomes" id="UP000711995"/>
    </source>
</evidence>
<dbReference type="HAMAP" id="MF_00163">
    <property type="entry name" value="Pep_deformylase"/>
    <property type="match status" value="1"/>
</dbReference>
<dbReference type="PANTHER" id="PTHR10458">
    <property type="entry name" value="PEPTIDE DEFORMYLASE"/>
    <property type="match status" value="1"/>
</dbReference>
<comment type="catalytic activity">
    <reaction evidence="2">
        <text>N-terminal N-formyl-L-methionyl-[peptide] + H2O = N-terminal L-methionyl-[peptide] + formate</text>
        <dbReference type="Rhea" id="RHEA:24420"/>
        <dbReference type="Rhea" id="RHEA-COMP:10639"/>
        <dbReference type="Rhea" id="RHEA-COMP:10640"/>
        <dbReference type="ChEBI" id="CHEBI:15377"/>
        <dbReference type="ChEBI" id="CHEBI:15740"/>
        <dbReference type="ChEBI" id="CHEBI:49298"/>
        <dbReference type="ChEBI" id="CHEBI:64731"/>
        <dbReference type="EC" id="3.5.1.88"/>
    </reaction>
</comment>
<dbReference type="GO" id="GO:0006412">
    <property type="term" value="P:translation"/>
    <property type="evidence" value="ECO:0007669"/>
    <property type="project" value="UniProtKB-UniRule"/>
</dbReference>
<dbReference type="InterPro" id="IPR036821">
    <property type="entry name" value="Peptide_deformylase_sf"/>
</dbReference>
<keyword evidence="2" id="KW-0408">Iron</keyword>
<comment type="cofactor">
    <cofactor evidence="2">
        <name>Fe(2+)</name>
        <dbReference type="ChEBI" id="CHEBI:29033"/>
    </cofactor>
    <text evidence="2">Binds 1 Fe(2+) ion.</text>
</comment>
<proteinExistence type="inferred from homology"/>
<dbReference type="Pfam" id="PF01327">
    <property type="entry name" value="Pep_deformylase"/>
    <property type="match status" value="1"/>
</dbReference>
<dbReference type="Proteomes" id="UP000711995">
    <property type="component" value="Unassembled WGS sequence"/>
</dbReference>
<keyword evidence="2" id="KW-0648">Protein biosynthesis</keyword>
<comment type="caution">
    <text evidence="3">The sequence shown here is derived from an EMBL/GenBank/DDBJ whole genome shotgun (WGS) entry which is preliminary data.</text>
</comment>
<dbReference type="AlphaFoldDB" id="A0A968G8U8"/>
<dbReference type="CDD" id="cd00487">
    <property type="entry name" value="Pep_deformylase"/>
    <property type="match status" value="1"/>
</dbReference>
<dbReference type="GO" id="GO:0046872">
    <property type="term" value="F:metal ion binding"/>
    <property type="evidence" value="ECO:0007669"/>
    <property type="project" value="UniProtKB-KW"/>
</dbReference>
<evidence type="ECO:0000256" key="1">
    <source>
        <dbReference type="ARBA" id="ARBA00010759"/>
    </source>
</evidence>
<evidence type="ECO:0000313" key="3">
    <source>
        <dbReference type="EMBL" id="NIZ39955.1"/>
    </source>
</evidence>
<accession>A0A968G8U8</accession>
<feature type="binding site" evidence="2">
    <location>
        <position position="137"/>
    </location>
    <ligand>
        <name>Fe cation</name>
        <dbReference type="ChEBI" id="CHEBI:24875"/>
    </ligand>
</feature>
<dbReference type="RefSeq" id="WP_167699564.1">
    <property type="nucleotide sequence ID" value="NZ_CP118174.1"/>
</dbReference>
<protein>
    <recommendedName>
        <fullName evidence="2">Peptide deformylase</fullName>
        <shortName evidence="2">PDF</shortName>
        <ecNumber evidence="2">3.5.1.88</ecNumber>
    </recommendedName>
    <alternativeName>
        <fullName evidence="2">Polypeptide deformylase</fullName>
    </alternativeName>
</protein>
<name>A0A968G8U8_9SPIO</name>
<dbReference type="InterPro" id="IPR023635">
    <property type="entry name" value="Peptide_deformylase"/>
</dbReference>
<evidence type="ECO:0000256" key="2">
    <source>
        <dbReference type="HAMAP-Rule" id="MF_00163"/>
    </source>
</evidence>
<comment type="function">
    <text evidence="2">Removes the formyl group from the N-terminal Met of newly synthesized proteins. Requires at least a dipeptide for an efficient rate of reaction. N-terminal L-methionine is a prerequisite for activity but the enzyme has broad specificity at other positions.</text>
</comment>
<feature type="binding site" evidence="2">
    <location>
        <position position="91"/>
    </location>
    <ligand>
        <name>Fe cation</name>
        <dbReference type="ChEBI" id="CHEBI:24875"/>
    </ligand>
</feature>
<dbReference type="PANTHER" id="PTHR10458:SF22">
    <property type="entry name" value="PEPTIDE DEFORMYLASE"/>
    <property type="match status" value="1"/>
</dbReference>
<comment type="similarity">
    <text evidence="1 2">Belongs to the polypeptide deformylase family.</text>
</comment>
<dbReference type="GO" id="GO:0042586">
    <property type="term" value="F:peptide deformylase activity"/>
    <property type="evidence" value="ECO:0007669"/>
    <property type="project" value="UniProtKB-UniRule"/>
</dbReference>
<dbReference type="NCBIfam" id="NF001159">
    <property type="entry name" value="PRK00150.1-3"/>
    <property type="match status" value="1"/>
</dbReference>
<dbReference type="Gene3D" id="3.90.45.10">
    <property type="entry name" value="Peptide deformylase"/>
    <property type="match status" value="1"/>
</dbReference>
<dbReference type="EC" id="3.5.1.88" evidence="2"/>
<keyword evidence="4" id="KW-1185">Reference proteome</keyword>
<reference evidence="3 4" key="1">
    <citation type="submission" date="2020-03" db="EMBL/GenBank/DDBJ databases">
        <title>Spirochaetal bacteria isolated from arthropods constitute a novel genus Entomospira genus novum within the order Spirochaetales.</title>
        <authorList>
            <person name="Grana-Miraglia L."/>
            <person name="Sikutova S."/>
            <person name="Fingerle V."/>
            <person name="Sing A."/>
            <person name="Castillo-Ramirez S."/>
            <person name="Margos G."/>
            <person name="Rudolf I."/>
        </authorList>
    </citation>
    <scope>NUCLEOTIDE SEQUENCE [LARGE SCALE GENOMIC DNA]</scope>
    <source>
        <strain evidence="3 4">BR193</strain>
    </source>
</reference>
<dbReference type="EMBL" id="JAATLJ010000001">
    <property type="protein sequence ID" value="NIZ39955.1"/>
    <property type="molecule type" value="Genomic_DNA"/>
</dbReference>
<dbReference type="PRINTS" id="PR01576">
    <property type="entry name" value="PDEFORMYLASE"/>
</dbReference>
<sequence length="171" mass="20102">MHIYRYENEKELEVLHQVCSPVERHESVSQEIIDEMFRIMHKHRGIGLAAPQVGISQRFFIVEVEPGEPYVFINPEIIATSHEMSIKDEGCLSIPGVYTPVQRYERITMQAENMERKIFKLEASGLLAICLQHEFDHLNGVLHIERTTNSAMRDQMMTKYLRKYQLKEKKR</sequence>
<dbReference type="PIRSF" id="PIRSF004749">
    <property type="entry name" value="Pep_def"/>
    <property type="match status" value="1"/>
</dbReference>
<keyword evidence="2 3" id="KW-0378">Hydrolase</keyword>
<gene>
    <name evidence="2 3" type="primary">def</name>
    <name evidence="3" type="ORF">HCT14_00255</name>
</gene>
<feature type="binding site" evidence="2">
    <location>
        <position position="133"/>
    </location>
    <ligand>
        <name>Fe cation</name>
        <dbReference type="ChEBI" id="CHEBI:24875"/>
    </ligand>
</feature>
<dbReference type="SUPFAM" id="SSF56420">
    <property type="entry name" value="Peptide deformylase"/>
    <property type="match status" value="1"/>
</dbReference>
<feature type="active site" evidence="2">
    <location>
        <position position="134"/>
    </location>
</feature>
<organism evidence="3 4">
    <name type="scientific">Entomospira entomophila</name>
    <dbReference type="NCBI Taxonomy" id="2719988"/>
    <lineage>
        <taxon>Bacteria</taxon>
        <taxon>Pseudomonadati</taxon>
        <taxon>Spirochaetota</taxon>
        <taxon>Spirochaetia</taxon>
        <taxon>Spirochaetales</taxon>
        <taxon>Spirochaetaceae</taxon>
        <taxon>Entomospira</taxon>
    </lineage>
</organism>
<dbReference type="NCBIfam" id="TIGR00079">
    <property type="entry name" value="pept_deformyl"/>
    <property type="match status" value="1"/>
</dbReference>
<keyword evidence="2" id="KW-0479">Metal-binding</keyword>